<keyword evidence="2" id="KW-0663">Pyridoxal phosphate</keyword>
<dbReference type="PANTHER" id="PTHR43277">
    <property type="entry name" value="ARGININE DECARBOXYLASE"/>
    <property type="match status" value="1"/>
</dbReference>
<dbReference type="AlphaFoldDB" id="A0A852V3Q7"/>
<dbReference type="InterPro" id="IPR008286">
    <property type="entry name" value="Prn/Lys/Arg_de-COase_C"/>
</dbReference>
<organism evidence="4 5">
    <name type="scientific">Streptosporangium sandarakinum</name>
    <dbReference type="NCBI Taxonomy" id="1260955"/>
    <lineage>
        <taxon>Bacteria</taxon>
        <taxon>Bacillati</taxon>
        <taxon>Actinomycetota</taxon>
        <taxon>Actinomycetes</taxon>
        <taxon>Streptosporangiales</taxon>
        <taxon>Streptosporangiaceae</taxon>
        <taxon>Streptosporangium</taxon>
    </lineage>
</organism>
<dbReference type="InterPro" id="IPR052357">
    <property type="entry name" value="Orn_Lys_Arg_decarboxylase-I"/>
</dbReference>
<dbReference type="RefSeq" id="WP_179826096.1">
    <property type="nucleotide sequence ID" value="NZ_JACCCO010000002.1"/>
</dbReference>
<evidence type="ECO:0000313" key="5">
    <source>
        <dbReference type="Proteomes" id="UP000576393"/>
    </source>
</evidence>
<dbReference type="GO" id="GO:0003824">
    <property type="term" value="F:catalytic activity"/>
    <property type="evidence" value="ECO:0007669"/>
    <property type="project" value="InterPro"/>
</dbReference>
<accession>A0A852V3Q7</accession>
<dbReference type="Proteomes" id="UP000576393">
    <property type="component" value="Unassembled WGS sequence"/>
</dbReference>
<dbReference type="Pfam" id="PF03711">
    <property type="entry name" value="OKR_DC_1_C"/>
    <property type="match status" value="1"/>
</dbReference>
<dbReference type="PANTHER" id="PTHR43277:SF4">
    <property type="entry name" value="ARGININE DECARBOXYLASE"/>
    <property type="match status" value="1"/>
</dbReference>
<evidence type="ECO:0000259" key="3">
    <source>
        <dbReference type="Pfam" id="PF03711"/>
    </source>
</evidence>
<dbReference type="SUPFAM" id="SSF55904">
    <property type="entry name" value="Ornithine decarboxylase C-terminal domain"/>
    <property type="match status" value="1"/>
</dbReference>
<evidence type="ECO:0000256" key="2">
    <source>
        <dbReference type="ARBA" id="ARBA00022898"/>
    </source>
</evidence>
<name>A0A852V3Q7_9ACTN</name>
<dbReference type="Gene3D" id="3.90.100.10">
    <property type="entry name" value="Orn/Lys/Arg decarboxylase, C-terminal domain"/>
    <property type="match status" value="1"/>
</dbReference>
<sequence length="93" mass="10156">MDVPDPRELRLEQAMLPRDAFFGRAERVPWREAVGRVSAEMLTPYPPGIPAAVPGERLTEAVLDYLRTGVDAGMVVPDAADPEVRSVRVVAGE</sequence>
<reference evidence="4 5" key="1">
    <citation type="submission" date="2020-07" db="EMBL/GenBank/DDBJ databases">
        <title>Sequencing the genomes of 1000 actinobacteria strains.</title>
        <authorList>
            <person name="Klenk H.-P."/>
        </authorList>
    </citation>
    <scope>NUCLEOTIDE SEQUENCE [LARGE SCALE GENOMIC DNA]</scope>
    <source>
        <strain evidence="4 5">DSM 45763</strain>
    </source>
</reference>
<evidence type="ECO:0000256" key="1">
    <source>
        <dbReference type="ARBA" id="ARBA00001933"/>
    </source>
</evidence>
<comment type="caution">
    <text evidence="4">The sequence shown here is derived from an EMBL/GenBank/DDBJ whole genome shotgun (WGS) entry which is preliminary data.</text>
</comment>
<gene>
    <name evidence="4" type="ORF">HDA43_005310</name>
</gene>
<protein>
    <submittedName>
        <fullName evidence="4">Arginine/lysine/ornithine decarboxylase</fullName>
    </submittedName>
</protein>
<proteinExistence type="predicted"/>
<dbReference type="EMBL" id="JACCCO010000002">
    <property type="protein sequence ID" value="NYF43109.1"/>
    <property type="molecule type" value="Genomic_DNA"/>
</dbReference>
<comment type="cofactor">
    <cofactor evidence="1">
        <name>pyridoxal 5'-phosphate</name>
        <dbReference type="ChEBI" id="CHEBI:597326"/>
    </cofactor>
</comment>
<dbReference type="InterPro" id="IPR036633">
    <property type="entry name" value="Prn/Lys/Arg_de-COase_C_sf"/>
</dbReference>
<keyword evidence="5" id="KW-1185">Reference proteome</keyword>
<evidence type="ECO:0000313" key="4">
    <source>
        <dbReference type="EMBL" id="NYF43109.1"/>
    </source>
</evidence>
<feature type="domain" description="Orn/Lys/Arg decarboxylase C-terminal" evidence="3">
    <location>
        <begin position="12"/>
        <end position="71"/>
    </location>
</feature>